<feature type="compositionally biased region" description="Polar residues" evidence="1">
    <location>
        <begin position="311"/>
        <end position="325"/>
    </location>
</feature>
<feature type="compositionally biased region" description="Basic and acidic residues" evidence="1">
    <location>
        <begin position="740"/>
        <end position="750"/>
    </location>
</feature>
<dbReference type="EMBL" id="JAOPGA020001708">
    <property type="protein sequence ID" value="KAL0490670.1"/>
    <property type="molecule type" value="Genomic_DNA"/>
</dbReference>
<name>A0AAW2ZMH3_9EUKA</name>
<feature type="compositionally biased region" description="Basic and acidic residues" evidence="1">
    <location>
        <begin position="718"/>
        <end position="727"/>
    </location>
</feature>
<evidence type="ECO:0000256" key="1">
    <source>
        <dbReference type="SAM" id="MobiDB-lite"/>
    </source>
</evidence>
<feature type="compositionally biased region" description="Polar residues" evidence="1">
    <location>
        <begin position="210"/>
        <end position="232"/>
    </location>
</feature>
<proteinExistence type="predicted"/>
<sequence>MPFNRSAFEDSSEEEEMVSSKPYDITEASFDFDAFTPVVHNNKTIPESTDFDAPTPIENSKSHIPESTDFDVATSTSTAPPPFSTFDDIQPEDIQPSENEQEEARSLTFDNLTKQSDNEEDLELEETNSNDVGEITFELSNDACFDPEALHESQVSTQEQVCSEPESDEEAKKITVESDSENEVTFDNENDSADQVESNPAESENDIEEVSSSGYSLRTTPTRKITRSTNSYEEPKATPTSQKRKTPSSISSTPGTKKRRLISNHSSSSDEEDTESQIRSNRKKQLDELQQTTLEKKERLSGRPTARKLHFQQSQESANEESTSPPHIESEDDKDHFDDDDDEVIEEEPKRTPSKNKKRQRVRTKLVSGAQERDSVGDFDDDDDDSMDGFIVSDDVEPSQLCSDNDDGTSSPLPSPPTLRRMDVDDEIPSEFRHKESLSDSYTSYIEYLVLGILDVETRPINDIKYKNAVRRVENEISVRKNSLIDSSVWRNVFRKNLETFPNFKQFPTNKEISVCDACRRKNHKASALISLSGVKYDSVSLNKYGSIMIEAYEDDQRSSVKYHLGSVCVQRTQLWHSLHHYKFKLINKIYKKIKPLIGSGREDVTDPNEKLSILESFIATDDVPILLERFMEMLQHAESYSKCSTKERGVIDRSYALVDPADEDSDEDAVEETVRADVRSKNKKYREVVGTLKVRRSSDEGTGSSNISGWTKVSRKSTSEPEHVNVKDSSSSSDEDVQDVIRRVDDIVNGKKPTTPETLDDDLFEMDILSSEK</sequence>
<evidence type="ECO:0000313" key="3">
    <source>
        <dbReference type="EMBL" id="KAL0490670.1"/>
    </source>
</evidence>
<comment type="caution">
    <text evidence="3">The sequence shown here is derived from an EMBL/GenBank/DDBJ whole genome shotgun (WGS) entry which is preliminary data.</text>
</comment>
<dbReference type="GO" id="GO:0005634">
    <property type="term" value="C:nucleus"/>
    <property type="evidence" value="ECO:0007669"/>
    <property type="project" value="TreeGrafter"/>
</dbReference>
<reference evidence="3 4" key="1">
    <citation type="submission" date="2024-03" db="EMBL/GenBank/DDBJ databases">
        <title>The Acrasis kona genome and developmental transcriptomes reveal deep origins of eukaryotic multicellular pathways.</title>
        <authorList>
            <person name="Sheikh S."/>
            <person name="Fu C.-J."/>
            <person name="Brown M.W."/>
            <person name="Baldauf S.L."/>
        </authorList>
    </citation>
    <scope>NUCLEOTIDE SEQUENCE [LARGE SCALE GENOMIC DNA]</scope>
    <source>
        <strain evidence="3 4">ATCC MYA-3509</strain>
    </source>
</reference>
<feature type="region of interest" description="Disordered" evidence="1">
    <location>
        <begin position="1"/>
        <end position="23"/>
    </location>
</feature>
<feature type="region of interest" description="Disordered" evidence="1">
    <location>
        <begin position="696"/>
        <end position="761"/>
    </location>
</feature>
<keyword evidence="4" id="KW-1185">Reference proteome</keyword>
<dbReference type="PANTHER" id="PTHR14689:SF0">
    <property type="entry name" value="COILED-COIL DOMAIN-CONTAINING PROTEIN 82"/>
    <property type="match status" value="1"/>
</dbReference>
<feature type="region of interest" description="Disordered" evidence="1">
    <location>
        <begin position="41"/>
        <end position="135"/>
    </location>
</feature>
<gene>
    <name evidence="3" type="ORF">AKO1_003981</name>
</gene>
<feature type="region of interest" description="Disordered" evidence="1">
    <location>
        <begin position="148"/>
        <end position="422"/>
    </location>
</feature>
<feature type="compositionally biased region" description="Acidic residues" evidence="1">
    <location>
        <begin position="178"/>
        <end position="194"/>
    </location>
</feature>
<feature type="compositionally biased region" description="Acidic residues" evidence="1">
    <location>
        <begin position="377"/>
        <end position="387"/>
    </location>
</feature>
<dbReference type="Proteomes" id="UP001431209">
    <property type="component" value="Unassembled WGS sequence"/>
</dbReference>
<feature type="compositionally biased region" description="Basic residues" evidence="1">
    <location>
        <begin position="352"/>
        <end position="364"/>
    </location>
</feature>
<protein>
    <recommendedName>
        <fullName evidence="2">DUF4211 domain-containing protein</fullName>
    </recommendedName>
</protein>
<accession>A0AAW2ZMH3</accession>
<dbReference type="Pfam" id="PF13926">
    <property type="entry name" value="DUF4211"/>
    <property type="match status" value="1"/>
</dbReference>
<dbReference type="AlphaFoldDB" id="A0AAW2ZMH3"/>
<organism evidence="3 4">
    <name type="scientific">Acrasis kona</name>
    <dbReference type="NCBI Taxonomy" id="1008807"/>
    <lineage>
        <taxon>Eukaryota</taxon>
        <taxon>Discoba</taxon>
        <taxon>Heterolobosea</taxon>
        <taxon>Tetramitia</taxon>
        <taxon>Eutetramitia</taxon>
        <taxon>Acrasidae</taxon>
        <taxon>Acrasis</taxon>
    </lineage>
</organism>
<feature type="domain" description="DUF4211" evidence="2">
    <location>
        <begin position="390"/>
        <end position="541"/>
    </location>
</feature>
<feature type="compositionally biased region" description="Acidic residues" evidence="1">
    <location>
        <begin position="118"/>
        <end position="128"/>
    </location>
</feature>
<dbReference type="InterPro" id="IPR025451">
    <property type="entry name" value="DUF4211"/>
</dbReference>
<feature type="compositionally biased region" description="Polar residues" evidence="1">
    <location>
        <begin position="701"/>
        <end position="712"/>
    </location>
</feature>
<evidence type="ECO:0000313" key="4">
    <source>
        <dbReference type="Proteomes" id="UP001431209"/>
    </source>
</evidence>
<evidence type="ECO:0000259" key="2">
    <source>
        <dbReference type="Pfam" id="PF13926"/>
    </source>
</evidence>
<dbReference type="PANTHER" id="PTHR14689">
    <property type="entry name" value="PHORBOL-ESTER_DAG-TYPE DOMAIN-CONTAINING PROTEIN"/>
    <property type="match status" value="1"/>
</dbReference>